<feature type="domain" description="Protein kinase" evidence="7">
    <location>
        <begin position="86"/>
        <end position="201"/>
    </location>
</feature>
<dbReference type="PANTHER" id="PTHR24351">
    <property type="entry name" value="RIBOSOMAL PROTEIN S6 KINASE"/>
    <property type="match status" value="1"/>
</dbReference>
<organism evidence="8 9">
    <name type="scientific">Eschrichtius robustus</name>
    <name type="common">California gray whale</name>
    <name type="synonym">Eschrichtius gibbosus</name>
    <dbReference type="NCBI Taxonomy" id="9764"/>
    <lineage>
        <taxon>Eukaryota</taxon>
        <taxon>Metazoa</taxon>
        <taxon>Chordata</taxon>
        <taxon>Craniata</taxon>
        <taxon>Vertebrata</taxon>
        <taxon>Euteleostomi</taxon>
        <taxon>Mammalia</taxon>
        <taxon>Eutheria</taxon>
        <taxon>Laurasiatheria</taxon>
        <taxon>Artiodactyla</taxon>
        <taxon>Whippomorpha</taxon>
        <taxon>Cetacea</taxon>
        <taxon>Mysticeti</taxon>
        <taxon>Eschrichtiidae</taxon>
        <taxon>Eschrichtius</taxon>
    </lineage>
</organism>
<proteinExistence type="predicted"/>
<dbReference type="GO" id="GO:0004674">
    <property type="term" value="F:protein serine/threonine kinase activity"/>
    <property type="evidence" value="ECO:0007669"/>
    <property type="project" value="UniProtKB-KW"/>
</dbReference>
<dbReference type="Pfam" id="PF00069">
    <property type="entry name" value="Pkinase"/>
    <property type="match status" value="1"/>
</dbReference>
<dbReference type="InterPro" id="IPR000719">
    <property type="entry name" value="Prot_kinase_dom"/>
</dbReference>
<sequence>MVPDLSSQQTGTSRESCREEWMQAIQMVANSLKQRGPGEDPMDYKCGSPSDSSAAEEMEVAVSKARAKVVVDAPVLLWAHRTMNDFDYLKLLGKGTFGKVILVREKASGRYYAMKILRKEVIIAKDEVAHTVTESRVLQNTRHPFLTLSLPPRPKVVVPQQVALRGALPGFLLCSQRVSVGPSALEGGLAEPTNARHTCPL</sequence>
<keyword evidence="1" id="KW-0723">Serine/threonine-protein kinase</keyword>
<evidence type="ECO:0000313" key="9">
    <source>
        <dbReference type="Proteomes" id="UP001159641"/>
    </source>
</evidence>
<dbReference type="PROSITE" id="PS50011">
    <property type="entry name" value="PROTEIN_KINASE_DOM"/>
    <property type="match status" value="1"/>
</dbReference>
<keyword evidence="3 6" id="KW-0547">Nucleotide-binding</keyword>
<dbReference type="EMBL" id="JAIQCJ010002304">
    <property type="protein sequence ID" value="KAJ8777527.1"/>
    <property type="molecule type" value="Genomic_DNA"/>
</dbReference>
<evidence type="ECO:0000256" key="2">
    <source>
        <dbReference type="ARBA" id="ARBA00022679"/>
    </source>
</evidence>
<dbReference type="AlphaFoldDB" id="A0AB34GC16"/>
<dbReference type="SUPFAM" id="SSF56112">
    <property type="entry name" value="Protein kinase-like (PK-like)"/>
    <property type="match status" value="1"/>
</dbReference>
<evidence type="ECO:0000256" key="5">
    <source>
        <dbReference type="ARBA" id="ARBA00022840"/>
    </source>
</evidence>
<evidence type="ECO:0000256" key="1">
    <source>
        <dbReference type="ARBA" id="ARBA00022527"/>
    </source>
</evidence>
<dbReference type="PROSITE" id="PS00107">
    <property type="entry name" value="PROTEIN_KINASE_ATP"/>
    <property type="match status" value="1"/>
</dbReference>
<gene>
    <name evidence="8" type="ORF">J1605_014417</name>
</gene>
<feature type="binding site" evidence="6">
    <location>
        <position position="125"/>
    </location>
    <ligand>
        <name>ATP</name>
        <dbReference type="ChEBI" id="CHEBI:30616"/>
    </ligand>
</feature>
<dbReference type="FunFam" id="3.30.200.20:FF:000838">
    <property type="entry name" value="Non-specific serine/threonine protein kinase"/>
    <property type="match status" value="1"/>
</dbReference>
<keyword evidence="2" id="KW-0808">Transferase</keyword>
<dbReference type="Proteomes" id="UP001159641">
    <property type="component" value="Unassembled WGS sequence"/>
</dbReference>
<dbReference type="GO" id="GO:0005524">
    <property type="term" value="F:ATP binding"/>
    <property type="evidence" value="ECO:0007669"/>
    <property type="project" value="UniProtKB-UniRule"/>
</dbReference>
<dbReference type="InterPro" id="IPR017441">
    <property type="entry name" value="Protein_kinase_ATP_BS"/>
</dbReference>
<evidence type="ECO:0000256" key="6">
    <source>
        <dbReference type="PROSITE-ProRule" id="PRU10141"/>
    </source>
</evidence>
<keyword evidence="9" id="KW-1185">Reference proteome</keyword>
<dbReference type="Gene3D" id="3.30.200.20">
    <property type="entry name" value="Phosphorylase Kinase, domain 1"/>
    <property type="match status" value="1"/>
</dbReference>
<keyword evidence="4" id="KW-0418">Kinase</keyword>
<evidence type="ECO:0000256" key="4">
    <source>
        <dbReference type="ARBA" id="ARBA00022777"/>
    </source>
</evidence>
<accession>A0AB34GC16</accession>
<dbReference type="InterPro" id="IPR011009">
    <property type="entry name" value="Kinase-like_dom_sf"/>
</dbReference>
<evidence type="ECO:0000259" key="7">
    <source>
        <dbReference type="PROSITE" id="PS50011"/>
    </source>
</evidence>
<name>A0AB34GC16_ESCRO</name>
<reference evidence="8 9" key="1">
    <citation type="submission" date="2022-11" db="EMBL/GenBank/DDBJ databases">
        <title>Whole genome sequence of Eschrichtius robustus ER-17-0199.</title>
        <authorList>
            <person name="Bruniche-Olsen A."/>
            <person name="Black A.N."/>
            <person name="Fields C.J."/>
            <person name="Walden K."/>
            <person name="Dewoody J.A."/>
        </authorList>
    </citation>
    <scope>NUCLEOTIDE SEQUENCE [LARGE SCALE GENOMIC DNA]</scope>
    <source>
        <strain evidence="8">ER-17-0199</strain>
        <tissue evidence="8">Blubber</tissue>
    </source>
</reference>
<keyword evidence="5 6" id="KW-0067">ATP-binding</keyword>
<comment type="caution">
    <text evidence="8">The sequence shown here is derived from an EMBL/GenBank/DDBJ whole genome shotgun (WGS) entry which is preliminary data.</text>
</comment>
<evidence type="ECO:0000313" key="8">
    <source>
        <dbReference type="EMBL" id="KAJ8777527.1"/>
    </source>
</evidence>
<protein>
    <recommendedName>
        <fullName evidence="7">Protein kinase domain-containing protein</fullName>
    </recommendedName>
</protein>
<evidence type="ECO:0000256" key="3">
    <source>
        <dbReference type="ARBA" id="ARBA00022741"/>
    </source>
</evidence>